<reference evidence="1" key="1">
    <citation type="submission" date="2018-11" db="EMBL/GenBank/DDBJ databases">
        <authorList>
            <consortium name="Pathogen Informatics"/>
        </authorList>
    </citation>
    <scope>NUCLEOTIDE SEQUENCE</scope>
</reference>
<dbReference type="Proteomes" id="UP000784294">
    <property type="component" value="Unassembled WGS sequence"/>
</dbReference>
<dbReference type="OrthoDB" id="428342at2759"/>
<dbReference type="PANTHER" id="PTHR21581">
    <property type="entry name" value="D-ALANYL-D-ALANINE CARBOXYPEPTIDASE"/>
    <property type="match status" value="1"/>
</dbReference>
<protein>
    <submittedName>
        <fullName evidence="1">Uncharacterized protein</fullName>
    </submittedName>
</protein>
<dbReference type="GO" id="GO:0030008">
    <property type="term" value="C:TRAPP complex"/>
    <property type="evidence" value="ECO:0007669"/>
    <property type="project" value="TreeGrafter"/>
</dbReference>
<dbReference type="InterPro" id="IPR011990">
    <property type="entry name" value="TPR-like_helical_dom_sf"/>
</dbReference>
<dbReference type="GO" id="GO:0005794">
    <property type="term" value="C:Golgi apparatus"/>
    <property type="evidence" value="ECO:0007669"/>
    <property type="project" value="TreeGrafter"/>
</dbReference>
<evidence type="ECO:0000313" key="1">
    <source>
        <dbReference type="EMBL" id="VEL32576.1"/>
    </source>
</evidence>
<comment type="caution">
    <text evidence="1">The sequence shown here is derived from an EMBL/GenBank/DDBJ whole genome shotgun (WGS) entry which is preliminary data.</text>
</comment>
<keyword evidence="2" id="KW-1185">Reference proteome</keyword>
<name>A0A3S5BNY6_9PLAT</name>
<dbReference type="AlphaFoldDB" id="A0A3S5BNY6"/>
<organism evidence="1 2">
    <name type="scientific">Protopolystoma xenopodis</name>
    <dbReference type="NCBI Taxonomy" id="117903"/>
    <lineage>
        <taxon>Eukaryota</taxon>
        <taxon>Metazoa</taxon>
        <taxon>Spiralia</taxon>
        <taxon>Lophotrochozoa</taxon>
        <taxon>Platyhelminthes</taxon>
        <taxon>Monogenea</taxon>
        <taxon>Polyopisthocotylea</taxon>
        <taxon>Polystomatidea</taxon>
        <taxon>Polystomatidae</taxon>
        <taxon>Protopolystoma</taxon>
    </lineage>
</organism>
<dbReference type="EMBL" id="CAAALY010244361">
    <property type="protein sequence ID" value="VEL32576.1"/>
    <property type="molecule type" value="Genomic_DNA"/>
</dbReference>
<dbReference type="Gene3D" id="1.25.40.10">
    <property type="entry name" value="Tetratricopeptide repeat domain"/>
    <property type="match status" value="1"/>
</dbReference>
<proteinExistence type="predicted"/>
<dbReference type="Pfam" id="PF04733">
    <property type="entry name" value="Coatomer_E"/>
    <property type="match status" value="1"/>
</dbReference>
<sequence>MGDHVTAQSHFDLSLAPFDKNNSVVQAQNLMQKAFVHICRNENEEANRLLREAYELQPSNRQVTNNLAVVSLYLGNLTEALCLLESVCLPDSNSRLPKEAGRSLQGSDPLSAVHSPPNPFVLNLAVLYEVHSDRAVDKKVRLLEEVARMPGEMVDPVNFKLAI</sequence>
<gene>
    <name evidence="1" type="ORF">PXEA_LOCUS26016</name>
</gene>
<accession>A0A3S5BNY6</accession>
<evidence type="ECO:0000313" key="2">
    <source>
        <dbReference type="Proteomes" id="UP000784294"/>
    </source>
</evidence>
<dbReference type="SUPFAM" id="SSF48452">
    <property type="entry name" value="TPR-like"/>
    <property type="match status" value="1"/>
</dbReference>
<dbReference type="PANTHER" id="PTHR21581:SF6">
    <property type="entry name" value="TRAFFICKING PROTEIN PARTICLE COMPLEX SUBUNIT 12"/>
    <property type="match status" value="1"/>
</dbReference>